<organism evidence="7 8">
    <name type="scientific">Alysiella filiformis DSM 16848</name>
    <dbReference type="NCBI Taxonomy" id="1120981"/>
    <lineage>
        <taxon>Bacteria</taxon>
        <taxon>Pseudomonadati</taxon>
        <taxon>Pseudomonadota</taxon>
        <taxon>Betaproteobacteria</taxon>
        <taxon>Neisseriales</taxon>
        <taxon>Neisseriaceae</taxon>
        <taxon>Alysiella</taxon>
    </lineage>
</organism>
<dbReference type="InterPro" id="IPR019079">
    <property type="entry name" value="Capsule_synth_CapA"/>
</dbReference>
<evidence type="ECO:0000256" key="1">
    <source>
        <dbReference type="ARBA" id="ARBA00006654"/>
    </source>
</evidence>
<dbReference type="AlphaFoldDB" id="A0A286EE23"/>
<sequence length="548" mass="60925">MKKILKMSGLILGLSLLPHAQAYEKNKTYRFTVLHVNDTHGRFWHNDKGEYGFPAQKTVIEQIKKEVKKQGGSVILLHAGDVNTGVPESDIQNARPDIEALNNMGYEAMTVGNHEFDNPFSALKNQQKWAKFPFLSANVVWQNSGKFVAQPYTILHKNGLKIAVVGLTTEETATAGNPLHTNGVVFKNVPESAQKILAKIRKQHAPDVKIALTHLGYENANPNSPATSDVQLAQRLPAKSFDMIIGGHSHTLVCMENGKLKTPFQAGDKCQPDLKNGTWIMQAGEWGKYLGRADFEFKNGKTKLLNYQLIPINLKKKITSDDGKTQYQFHQSEIAPEPKLRQLLQHYQDKANAQLSESVAQIQGEFDGKRETVRHQQSALAHLIAQAQKERVNADLVVVNGGGIRASLPNGTISYKDILTVQPFGNVVSYVDLTGAELHAYLQEVAQYQAGEGGYAQFSANVSMTVKRAEKTIDHVQIDGKPLDLQKTYRLAVVDFLALGGDGYPKLNQHPSYINTGLVDADTLKHFLQQRKTVDVRDFEPKNEIVYQ</sequence>
<dbReference type="InterPro" id="IPR029052">
    <property type="entry name" value="Metallo-depent_PP-like"/>
</dbReference>
<dbReference type="InterPro" id="IPR006146">
    <property type="entry name" value="5'-Nucleotdase_CS"/>
</dbReference>
<evidence type="ECO:0000256" key="4">
    <source>
        <dbReference type="ARBA" id="ARBA00022741"/>
    </source>
</evidence>
<dbReference type="SUPFAM" id="SSF55816">
    <property type="entry name" value="5'-nucleotidase (syn. UDP-sugar hydrolase), C-terminal domain"/>
    <property type="match status" value="1"/>
</dbReference>
<dbReference type="RefSeq" id="WP_097114569.1">
    <property type="nucleotide sequence ID" value="NZ_CP083931.1"/>
</dbReference>
<dbReference type="InterPro" id="IPR036907">
    <property type="entry name" value="5'-Nucleotdase_C_sf"/>
</dbReference>
<dbReference type="PROSITE" id="PS00786">
    <property type="entry name" value="5_NUCLEOTIDASE_2"/>
    <property type="match status" value="1"/>
</dbReference>
<gene>
    <name evidence="7" type="ORF">SAMN02746062_01545</name>
</gene>
<reference evidence="7 8" key="1">
    <citation type="submission" date="2017-09" db="EMBL/GenBank/DDBJ databases">
        <authorList>
            <person name="Ehlers B."/>
            <person name="Leendertz F.H."/>
        </authorList>
    </citation>
    <scope>NUCLEOTIDE SEQUENCE [LARGE SCALE GENOMIC DNA]</scope>
    <source>
        <strain evidence="7 8">DSM 16848</strain>
    </source>
</reference>
<dbReference type="Gene3D" id="3.60.21.10">
    <property type="match status" value="1"/>
</dbReference>
<keyword evidence="3 5" id="KW-0732">Signal</keyword>
<dbReference type="Gene3D" id="3.90.780.10">
    <property type="entry name" value="5'-Nucleotidase, C-terminal domain"/>
    <property type="match status" value="1"/>
</dbReference>
<evidence type="ECO:0000256" key="5">
    <source>
        <dbReference type="RuleBase" id="RU362119"/>
    </source>
</evidence>
<dbReference type="GO" id="GO:0000166">
    <property type="term" value="F:nucleotide binding"/>
    <property type="evidence" value="ECO:0007669"/>
    <property type="project" value="UniProtKB-KW"/>
</dbReference>
<dbReference type="InterPro" id="IPR004843">
    <property type="entry name" value="Calcineurin-like_PHP"/>
</dbReference>
<dbReference type="EMBL" id="OCNF01000013">
    <property type="protein sequence ID" value="SOD69158.1"/>
    <property type="molecule type" value="Genomic_DNA"/>
</dbReference>
<dbReference type="Proteomes" id="UP000219669">
    <property type="component" value="Unassembled WGS sequence"/>
</dbReference>
<dbReference type="GO" id="GO:0008253">
    <property type="term" value="F:5'-nucleotidase activity"/>
    <property type="evidence" value="ECO:0007669"/>
    <property type="project" value="TreeGrafter"/>
</dbReference>
<dbReference type="SUPFAM" id="SSF56300">
    <property type="entry name" value="Metallo-dependent phosphatases"/>
    <property type="match status" value="1"/>
</dbReference>
<dbReference type="GO" id="GO:0009166">
    <property type="term" value="P:nucleotide catabolic process"/>
    <property type="evidence" value="ECO:0007669"/>
    <property type="project" value="InterPro"/>
</dbReference>
<dbReference type="GO" id="GO:0030288">
    <property type="term" value="C:outer membrane-bounded periplasmic space"/>
    <property type="evidence" value="ECO:0007669"/>
    <property type="project" value="TreeGrafter"/>
</dbReference>
<evidence type="ECO:0000313" key="8">
    <source>
        <dbReference type="Proteomes" id="UP000219669"/>
    </source>
</evidence>
<dbReference type="Pfam" id="PF02872">
    <property type="entry name" value="5_nucleotid_C"/>
    <property type="match status" value="1"/>
</dbReference>
<proteinExistence type="inferred from homology"/>
<keyword evidence="5" id="KW-0378">Hydrolase</keyword>
<dbReference type="InterPro" id="IPR006179">
    <property type="entry name" value="5_nucleotidase/apyrase"/>
</dbReference>
<accession>A0A286EE23</accession>
<evidence type="ECO:0000256" key="2">
    <source>
        <dbReference type="ARBA" id="ARBA00022723"/>
    </source>
</evidence>
<dbReference type="PANTHER" id="PTHR11575">
    <property type="entry name" value="5'-NUCLEOTIDASE-RELATED"/>
    <property type="match status" value="1"/>
</dbReference>
<dbReference type="NCBIfam" id="NF007109">
    <property type="entry name" value="PRK09558.1"/>
    <property type="match status" value="1"/>
</dbReference>
<keyword evidence="2" id="KW-0479">Metal-binding</keyword>
<feature type="chain" id="PRO_5011821403" evidence="5">
    <location>
        <begin position="23"/>
        <end position="548"/>
    </location>
</feature>
<dbReference type="GO" id="GO:0046872">
    <property type="term" value="F:metal ion binding"/>
    <property type="evidence" value="ECO:0007669"/>
    <property type="project" value="UniProtKB-KW"/>
</dbReference>
<feature type="domain" description="Capsule synthesis protein CapA" evidence="6">
    <location>
        <begin position="75"/>
        <end position="268"/>
    </location>
</feature>
<dbReference type="Pfam" id="PF00149">
    <property type="entry name" value="Metallophos"/>
    <property type="match status" value="1"/>
</dbReference>
<dbReference type="PANTHER" id="PTHR11575:SF46">
    <property type="entry name" value="PROTEIN USHA"/>
    <property type="match status" value="1"/>
</dbReference>
<dbReference type="OrthoDB" id="9803927at2"/>
<dbReference type="GO" id="GO:0008768">
    <property type="term" value="F:UDP-sugar diphosphatase activity"/>
    <property type="evidence" value="ECO:0007669"/>
    <property type="project" value="TreeGrafter"/>
</dbReference>
<keyword evidence="8" id="KW-1185">Reference proteome</keyword>
<evidence type="ECO:0000256" key="3">
    <source>
        <dbReference type="ARBA" id="ARBA00022729"/>
    </source>
</evidence>
<dbReference type="SMART" id="SM00854">
    <property type="entry name" value="PGA_cap"/>
    <property type="match status" value="1"/>
</dbReference>
<protein>
    <submittedName>
        <fullName evidence="7">5'-nucleotidase / UDP-sugar diphosphatase</fullName>
    </submittedName>
</protein>
<comment type="similarity">
    <text evidence="1 5">Belongs to the 5'-nucleotidase family.</text>
</comment>
<feature type="signal peptide" evidence="5">
    <location>
        <begin position="1"/>
        <end position="22"/>
    </location>
</feature>
<keyword evidence="4 5" id="KW-0547">Nucleotide-binding</keyword>
<evidence type="ECO:0000313" key="7">
    <source>
        <dbReference type="EMBL" id="SOD69158.1"/>
    </source>
</evidence>
<dbReference type="InterPro" id="IPR008334">
    <property type="entry name" value="5'-Nucleotdase_C"/>
</dbReference>
<evidence type="ECO:0000259" key="6">
    <source>
        <dbReference type="SMART" id="SM00854"/>
    </source>
</evidence>
<name>A0A286EE23_9NEIS</name>
<dbReference type="PRINTS" id="PR01607">
    <property type="entry name" value="APYRASEFAMLY"/>
</dbReference>